<accession>A0A5L4L4G3</accession>
<sequence>MIRNATKNDAKRVIELLNLAMDNIAFTLSGTTDIKISNTILEEFFRSTNNRLSYENILVFEFKNEVIGAICIYESKMAKELDIAFINRLKSLGIEPNIKVECDTQNNELYIDSIAVDENHRGKGVAKQLIEASFLRAKELGINLSLLVDEAKSDVKSYYKRVGFKPCGNKEILNHKYIYMIKEIK</sequence>
<keyword evidence="4" id="KW-0808">Transferase</keyword>
<dbReference type="Gene3D" id="3.40.630.30">
    <property type="match status" value="1"/>
</dbReference>
<dbReference type="SUPFAM" id="SSF55729">
    <property type="entry name" value="Acyl-CoA N-acyltransferases (Nat)"/>
    <property type="match status" value="1"/>
</dbReference>
<dbReference type="RefSeq" id="WP_002848634.1">
    <property type="nucleotide sequence ID" value="NZ_AABUZP020000024.1"/>
</dbReference>
<gene>
    <name evidence="3" type="ORF">AAH17_05390</name>
    <name evidence="4" type="ORF">AAH24_04205</name>
    <name evidence="2" type="ORF">BVH53_07010</name>
</gene>
<dbReference type="GO" id="GO:0016747">
    <property type="term" value="F:acyltransferase activity, transferring groups other than amino-acyl groups"/>
    <property type="evidence" value="ECO:0007669"/>
    <property type="project" value="InterPro"/>
</dbReference>
<reference evidence="4 5" key="1">
    <citation type="submission" date="2018-05" db="EMBL/GenBank/DDBJ databases">
        <authorList>
            <consortium name="PulseNet: The National Subtyping Network for Foodborne Disease Surveillance"/>
            <person name="Tarr C.L."/>
            <person name="Trees E."/>
            <person name="Katz L.S."/>
            <person name="Carleton-Romer H.A."/>
            <person name="Stroika S."/>
            <person name="Kucerova Z."/>
            <person name="Roache K.F."/>
            <person name="Sabol A.L."/>
            <person name="Besser J."/>
            <person name="Gerner-Smidt P."/>
        </authorList>
    </citation>
    <scope>NUCLEOTIDE SEQUENCE</scope>
    <source>
        <strain evidence="3">2014D-0197</strain>
        <strain evidence="2 5">2016D-0221</strain>
        <strain evidence="4">D4313</strain>
    </source>
</reference>
<dbReference type="AlphaFoldDB" id="A0A5L4L4G3"/>
<dbReference type="CDD" id="cd04301">
    <property type="entry name" value="NAT_SF"/>
    <property type="match status" value="1"/>
</dbReference>
<dbReference type="EMBL" id="AACCXK010000007">
    <property type="protein sequence ID" value="EAK0453089.1"/>
    <property type="molecule type" value="Genomic_DNA"/>
</dbReference>
<evidence type="ECO:0000313" key="4">
    <source>
        <dbReference type="EMBL" id="EAK0468575.1"/>
    </source>
</evidence>
<dbReference type="PROSITE" id="PS51186">
    <property type="entry name" value="GNAT"/>
    <property type="match status" value="1"/>
</dbReference>
<dbReference type="InterPro" id="IPR016181">
    <property type="entry name" value="Acyl_CoA_acyltransferase"/>
</dbReference>
<comment type="caution">
    <text evidence="4">The sequence shown here is derived from an EMBL/GenBank/DDBJ whole genome shotgun (WGS) entry which is preliminary data.</text>
</comment>
<evidence type="ECO:0000313" key="2">
    <source>
        <dbReference type="EMBL" id="EAI5408448.1"/>
    </source>
</evidence>
<dbReference type="Proteomes" id="UP000557842">
    <property type="component" value="Unassembled WGS sequence"/>
</dbReference>
<evidence type="ECO:0000259" key="1">
    <source>
        <dbReference type="PROSITE" id="PS51186"/>
    </source>
</evidence>
<evidence type="ECO:0000313" key="5">
    <source>
        <dbReference type="Proteomes" id="UP000557842"/>
    </source>
</evidence>
<evidence type="ECO:0000313" key="3">
    <source>
        <dbReference type="EMBL" id="EAK0453089.1"/>
    </source>
</evidence>
<feature type="domain" description="N-acetyltransferase" evidence="1">
    <location>
        <begin position="1"/>
        <end position="185"/>
    </location>
</feature>
<protein>
    <submittedName>
        <fullName evidence="4">GNAT family N-acetyltransferase</fullName>
    </submittedName>
</protein>
<dbReference type="Pfam" id="PF00583">
    <property type="entry name" value="Acetyltransf_1"/>
    <property type="match status" value="1"/>
</dbReference>
<proteinExistence type="predicted"/>
<organism evidence="4">
    <name type="scientific">Campylobacter fetus</name>
    <dbReference type="NCBI Taxonomy" id="196"/>
    <lineage>
        <taxon>Bacteria</taxon>
        <taxon>Pseudomonadati</taxon>
        <taxon>Campylobacterota</taxon>
        <taxon>Epsilonproteobacteria</taxon>
        <taxon>Campylobacterales</taxon>
        <taxon>Campylobacteraceae</taxon>
        <taxon>Campylobacter</taxon>
    </lineage>
</organism>
<dbReference type="EMBL" id="AACCXM010000002">
    <property type="protein sequence ID" value="EAK0468575.1"/>
    <property type="molecule type" value="Genomic_DNA"/>
</dbReference>
<dbReference type="InterPro" id="IPR000182">
    <property type="entry name" value="GNAT_dom"/>
</dbReference>
<dbReference type="EMBL" id="AABQDW010000012">
    <property type="protein sequence ID" value="EAI5408448.1"/>
    <property type="molecule type" value="Genomic_DNA"/>
</dbReference>
<name>A0A5L4L4G3_CAMFE</name>